<evidence type="ECO:0008006" key="4">
    <source>
        <dbReference type="Google" id="ProtNLM"/>
    </source>
</evidence>
<dbReference type="EMBL" id="CP051204">
    <property type="protein sequence ID" value="QJB39081.1"/>
    <property type="molecule type" value="Genomic_DNA"/>
</dbReference>
<dbReference type="InterPro" id="IPR036249">
    <property type="entry name" value="Thioredoxin-like_sf"/>
</dbReference>
<proteinExistence type="predicted"/>
<gene>
    <name evidence="2" type="ORF">HF324_14905</name>
</gene>
<organism evidence="2 3">
    <name type="scientific">Chitinophaga oryzae</name>
    <dbReference type="NCBI Taxonomy" id="2725414"/>
    <lineage>
        <taxon>Bacteria</taxon>
        <taxon>Pseudomonadati</taxon>
        <taxon>Bacteroidota</taxon>
        <taxon>Chitinophagia</taxon>
        <taxon>Chitinophagales</taxon>
        <taxon>Chitinophagaceae</taxon>
        <taxon>Chitinophaga</taxon>
    </lineage>
</organism>
<accession>A0ABX6LGD1</accession>
<reference evidence="2" key="1">
    <citation type="submission" date="2020-09" db="EMBL/GenBank/DDBJ databases">
        <authorList>
            <person name="Kittiwongwattana C."/>
        </authorList>
    </citation>
    <scope>NUCLEOTIDE SEQUENCE</scope>
    <source>
        <strain evidence="2">1303</strain>
    </source>
</reference>
<name>A0ABX6LGD1_9BACT</name>
<dbReference type="Gene3D" id="3.40.30.10">
    <property type="entry name" value="Glutaredoxin"/>
    <property type="match status" value="1"/>
</dbReference>
<keyword evidence="3" id="KW-1185">Reference proteome</keyword>
<evidence type="ECO:0000313" key="2">
    <source>
        <dbReference type="EMBL" id="QJB39081.1"/>
    </source>
</evidence>
<keyword evidence="1" id="KW-0676">Redox-active center</keyword>
<dbReference type="PROSITE" id="PS00194">
    <property type="entry name" value="THIOREDOXIN_1"/>
    <property type="match status" value="1"/>
</dbReference>
<evidence type="ECO:0000256" key="1">
    <source>
        <dbReference type="ARBA" id="ARBA00023284"/>
    </source>
</evidence>
<dbReference type="Proteomes" id="UP000503144">
    <property type="component" value="Chromosome"/>
</dbReference>
<protein>
    <recommendedName>
        <fullName evidence="4">Thioredoxin-like fold domain-containing protein</fullName>
    </recommendedName>
</protein>
<evidence type="ECO:0000313" key="3">
    <source>
        <dbReference type="Proteomes" id="UP000503144"/>
    </source>
</evidence>
<dbReference type="SUPFAM" id="SSF52833">
    <property type="entry name" value="Thioredoxin-like"/>
    <property type="match status" value="1"/>
</dbReference>
<sequence>MNGIDSLPSFNILLLDSASVLNTKNFSDSDDLVMFLFDPYCEHCRAETESIVNSMEILKRKQFCFISVAKIEDLRSFSKNYRLDRFQNIHVGVDTGFVYIQSFRVRNVPHTTVFSRNRLRKVFVGATEAKALLK</sequence>
<dbReference type="InterPro" id="IPR017937">
    <property type="entry name" value="Thioredoxin_CS"/>
</dbReference>